<reference evidence="3" key="1">
    <citation type="journal article" date="2023" name="PLoS Negl. Trop. Dis.">
        <title>A genome sequence for Biomphalaria pfeifferi, the major vector snail for the human-infecting parasite Schistosoma mansoni.</title>
        <authorList>
            <person name="Bu L."/>
            <person name="Lu L."/>
            <person name="Laidemitt M.R."/>
            <person name="Zhang S.M."/>
            <person name="Mutuku M."/>
            <person name="Mkoji G."/>
            <person name="Steinauer M."/>
            <person name="Loker E.S."/>
        </authorList>
    </citation>
    <scope>NUCLEOTIDE SEQUENCE</scope>
    <source>
        <strain evidence="3">KasaAsao</strain>
    </source>
</reference>
<evidence type="ECO:0000313" key="4">
    <source>
        <dbReference type="Proteomes" id="UP001233172"/>
    </source>
</evidence>
<keyword evidence="1" id="KW-1133">Transmembrane helix</keyword>
<gene>
    <name evidence="3" type="ORF">Bpfe_002655</name>
</gene>
<dbReference type="InterPro" id="IPR000782">
    <property type="entry name" value="FAS1_domain"/>
</dbReference>
<reference evidence="3" key="2">
    <citation type="submission" date="2023-04" db="EMBL/GenBank/DDBJ databases">
        <authorList>
            <person name="Bu L."/>
            <person name="Lu L."/>
            <person name="Laidemitt M.R."/>
            <person name="Zhang S.M."/>
            <person name="Mutuku M."/>
            <person name="Mkoji G."/>
            <person name="Steinauer M."/>
            <person name="Loker E.S."/>
        </authorList>
    </citation>
    <scope>NUCLEOTIDE SEQUENCE</scope>
    <source>
        <strain evidence="3">KasaAsao</strain>
        <tissue evidence="3">Whole Snail</tissue>
    </source>
</reference>
<keyword evidence="1" id="KW-0472">Membrane</keyword>
<proteinExistence type="predicted"/>
<dbReference type="EMBL" id="JASAOG010000006">
    <property type="protein sequence ID" value="KAK0067814.1"/>
    <property type="molecule type" value="Genomic_DNA"/>
</dbReference>
<evidence type="ECO:0000259" key="2">
    <source>
        <dbReference type="PROSITE" id="PS50213"/>
    </source>
</evidence>
<evidence type="ECO:0000313" key="3">
    <source>
        <dbReference type="EMBL" id="KAK0067814.1"/>
    </source>
</evidence>
<dbReference type="AlphaFoldDB" id="A0AAD8C7C5"/>
<dbReference type="SUPFAM" id="SSF82153">
    <property type="entry name" value="FAS1 domain"/>
    <property type="match status" value="1"/>
</dbReference>
<accession>A0AAD8C7C5</accession>
<sequence length="106" mass="11254">MFQGIRAQVIHSDIGATNGVIHIISSLLFVPEDLAPDVSGASTVNVTSVPEDLARNVSGASTVNVSFVPKDFARDRSGASTVNISFVYVFILTLMGLIYSVTLLQL</sequence>
<dbReference type="PROSITE" id="PS50213">
    <property type="entry name" value="FAS1"/>
    <property type="match status" value="1"/>
</dbReference>
<dbReference type="Proteomes" id="UP001233172">
    <property type="component" value="Unassembled WGS sequence"/>
</dbReference>
<dbReference type="InterPro" id="IPR036378">
    <property type="entry name" value="FAS1_dom_sf"/>
</dbReference>
<keyword evidence="1" id="KW-0812">Transmembrane</keyword>
<feature type="transmembrane region" description="Helical" evidence="1">
    <location>
        <begin position="84"/>
        <end position="104"/>
    </location>
</feature>
<name>A0AAD8C7C5_BIOPF</name>
<protein>
    <submittedName>
        <fullName evidence="3">Fasciclin-1</fullName>
    </submittedName>
</protein>
<evidence type="ECO:0000256" key="1">
    <source>
        <dbReference type="SAM" id="Phobius"/>
    </source>
</evidence>
<feature type="domain" description="FAS1" evidence="2">
    <location>
        <begin position="1"/>
        <end position="28"/>
    </location>
</feature>
<comment type="caution">
    <text evidence="3">The sequence shown here is derived from an EMBL/GenBank/DDBJ whole genome shotgun (WGS) entry which is preliminary data.</text>
</comment>
<keyword evidence="4" id="KW-1185">Reference proteome</keyword>
<dbReference type="Gene3D" id="2.30.180.10">
    <property type="entry name" value="FAS1 domain"/>
    <property type="match status" value="1"/>
</dbReference>
<organism evidence="3 4">
    <name type="scientific">Biomphalaria pfeifferi</name>
    <name type="common">Bloodfluke planorb</name>
    <name type="synonym">Freshwater snail</name>
    <dbReference type="NCBI Taxonomy" id="112525"/>
    <lineage>
        <taxon>Eukaryota</taxon>
        <taxon>Metazoa</taxon>
        <taxon>Spiralia</taxon>
        <taxon>Lophotrochozoa</taxon>
        <taxon>Mollusca</taxon>
        <taxon>Gastropoda</taxon>
        <taxon>Heterobranchia</taxon>
        <taxon>Euthyneura</taxon>
        <taxon>Panpulmonata</taxon>
        <taxon>Hygrophila</taxon>
        <taxon>Lymnaeoidea</taxon>
        <taxon>Planorbidae</taxon>
        <taxon>Biomphalaria</taxon>
    </lineage>
</organism>